<dbReference type="PROSITE" id="PS50297">
    <property type="entry name" value="ANK_REP_REGION"/>
    <property type="match status" value="1"/>
</dbReference>
<evidence type="ECO:0000256" key="2">
    <source>
        <dbReference type="SAM" id="MobiDB-lite"/>
    </source>
</evidence>
<protein>
    <submittedName>
        <fullName evidence="3">Uncharacterized protein</fullName>
    </submittedName>
</protein>
<keyword evidence="4" id="KW-1185">Reference proteome</keyword>
<dbReference type="OrthoDB" id="3796990at2759"/>
<dbReference type="InterPro" id="IPR002110">
    <property type="entry name" value="Ankyrin_rpt"/>
</dbReference>
<gene>
    <name evidence="3" type="ORF">BU16DRAFT_173027</name>
</gene>
<dbReference type="EMBL" id="MU004199">
    <property type="protein sequence ID" value="KAF2489105.1"/>
    <property type="molecule type" value="Genomic_DNA"/>
</dbReference>
<dbReference type="SUPFAM" id="SSF48403">
    <property type="entry name" value="Ankyrin repeat"/>
    <property type="match status" value="1"/>
</dbReference>
<dbReference type="AlphaFoldDB" id="A0A6A6Q9U3"/>
<dbReference type="Gene3D" id="1.25.40.20">
    <property type="entry name" value="Ankyrin repeat-containing domain"/>
    <property type="match status" value="1"/>
</dbReference>
<dbReference type="SMART" id="SM00248">
    <property type="entry name" value="ANK"/>
    <property type="match status" value="2"/>
</dbReference>
<feature type="region of interest" description="Disordered" evidence="2">
    <location>
        <begin position="766"/>
        <end position="792"/>
    </location>
</feature>
<dbReference type="InterPro" id="IPR036770">
    <property type="entry name" value="Ankyrin_rpt-contain_sf"/>
</dbReference>
<evidence type="ECO:0000256" key="1">
    <source>
        <dbReference type="PROSITE-ProRule" id="PRU00023"/>
    </source>
</evidence>
<evidence type="ECO:0000313" key="3">
    <source>
        <dbReference type="EMBL" id="KAF2489105.1"/>
    </source>
</evidence>
<dbReference type="PROSITE" id="PS50088">
    <property type="entry name" value="ANK_REPEAT"/>
    <property type="match status" value="1"/>
</dbReference>
<sequence>MADPLTAIGAAASVAQLADVALRLIKELYGFFWELKDSKEQVRQHVITLQDVHAAIQVLRDHIYRVNRSSNPNIPASLIECLRGLFEEMSAARKLLPHNALSVSAKIKWVLNKKRIIDIHLKALETRKGTLVMHLEILSLTSQFDIQNTSKDIESSVGRLHNQLDLQSTSLHAVQDTIDSVQNHVILSSDALLQNQQTIGEVRNTVRAAEINLATKLDALTGLFSQIPVSPGLTTTTSFVHCSEEVLARVLRYELRRVLTPIVERSFSKTQYWNDSLLQDVKEVIEKSAAAMSYDIASRDSEPEARQDSPRSKCHCETASTSLEVESFDFCVPSADEDIQANSTRHSMQVSQITRHLKPKSAPIIWCYRATSLFGSLRIEIRASFDRAKSSMAMTRTYDITVHFWPSWSLLKRGSISMRYNTKPNSQGYYQICPTLAIYPIISPVAPVWDAVERGDLVMLRQLFSSNLASPDDQDDLGYTLLHVAATSGNFTTCKFLLEQGADPNRATFAGETPFLRFVRVFSEQLMGIRNIRRRREYWLSEGVDQAAKILYTLESAGSDPEECTFDIKRFFNRVSEVSYNPDWISNSPSDLGLLQQWADFLRSRGIDILQHARSSRYSWWCPERPILSNVEILLACGLDPNRTLDSTESLTPLFYALRGIHNSSRQDHDPLKALRHNIAISLIRAGADIFHIEWYRCEEEVYMGIYYAAYGPLLTPTTYAQSCNIESDWVQVLKICGFDPAKVFAEDKLRRRAFLHNQGAQRTGVEGFEPGSGGNDSSFLRHRSGFRREVC</sequence>
<keyword evidence="1" id="KW-0040">ANK repeat</keyword>
<organism evidence="3 4">
    <name type="scientific">Lophium mytilinum</name>
    <dbReference type="NCBI Taxonomy" id="390894"/>
    <lineage>
        <taxon>Eukaryota</taxon>
        <taxon>Fungi</taxon>
        <taxon>Dikarya</taxon>
        <taxon>Ascomycota</taxon>
        <taxon>Pezizomycotina</taxon>
        <taxon>Dothideomycetes</taxon>
        <taxon>Pleosporomycetidae</taxon>
        <taxon>Mytilinidiales</taxon>
        <taxon>Mytilinidiaceae</taxon>
        <taxon>Lophium</taxon>
    </lineage>
</organism>
<name>A0A6A6Q9U3_9PEZI</name>
<accession>A0A6A6Q9U3</accession>
<evidence type="ECO:0000313" key="4">
    <source>
        <dbReference type="Proteomes" id="UP000799750"/>
    </source>
</evidence>
<dbReference type="PANTHER" id="PTHR24118:SF99">
    <property type="entry name" value="POTE ANKYRIN DOMAIN FAMILY MEMBER 3C-RELATED"/>
    <property type="match status" value="1"/>
</dbReference>
<dbReference type="Proteomes" id="UP000799750">
    <property type="component" value="Unassembled WGS sequence"/>
</dbReference>
<feature type="repeat" description="ANK" evidence="1">
    <location>
        <begin position="477"/>
        <end position="509"/>
    </location>
</feature>
<dbReference type="PANTHER" id="PTHR24118">
    <property type="entry name" value="POTE ANKYRIN DOMAIN"/>
    <property type="match status" value="1"/>
</dbReference>
<dbReference type="Pfam" id="PF12796">
    <property type="entry name" value="Ank_2"/>
    <property type="match status" value="1"/>
</dbReference>
<proteinExistence type="predicted"/>
<reference evidence="3" key="1">
    <citation type="journal article" date="2020" name="Stud. Mycol.">
        <title>101 Dothideomycetes genomes: a test case for predicting lifestyles and emergence of pathogens.</title>
        <authorList>
            <person name="Haridas S."/>
            <person name="Albert R."/>
            <person name="Binder M."/>
            <person name="Bloem J."/>
            <person name="Labutti K."/>
            <person name="Salamov A."/>
            <person name="Andreopoulos B."/>
            <person name="Baker S."/>
            <person name="Barry K."/>
            <person name="Bills G."/>
            <person name="Bluhm B."/>
            <person name="Cannon C."/>
            <person name="Castanera R."/>
            <person name="Culley D."/>
            <person name="Daum C."/>
            <person name="Ezra D."/>
            <person name="Gonzalez J."/>
            <person name="Henrissat B."/>
            <person name="Kuo A."/>
            <person name="Liang C."/>
            <person name="Lipzen A."/>
            <person name="Lutzoni F."/>
            <person name="Magnuson J."/>
            <person name="Mondo S."/>
            <person name="Nolan M."/>
            <person name="Ohm R."/>
            <person name="Pangilinan J."/>
            <person name="Park H.-J."/>
            <person name="Ramirez L."/>
            <person name="Alfaro M."/>
            <person name="Sun H."/>
            <person name="Tritt A."/>
            <person name="Yoshinaga Y."/>
            <person name="Zwiers L.-H."/>
            <person name="Turgeon B."/>
            <person name="Goodwin S."/>
            <person name="Spatafora J."/>
            <person name="Crous P."/>
            <person name="Grigoriev I."/>
        </authorList>
    </citation>
    <scope>NUCLEOTIDE SEQUENCE</scope>
    <source>
        <strain evidence="3">CBS 269.34</strain>
    </source>
</reference>